<dbReference type="NCBIfam" id="TIGR02532">
    <property type="entry name" value="IV_pilin_GFxxxE"/>
    <property type="match status" value="1"/>
</dbReference>
<accession>A0A5K7YDE1</accession>
<name>A0A5K7YDE1_9BACT</name>
<dbReference type="SUPFAM" id="SSF54523">
    <property type="entry name" value="Pili subunits"/>
    <property type="match status" value="1"/>
</dbReference>
<dbReference type="RefSeq" id="WP_155315291.1">
    <property type="nucleotide sequence ID" value="NZ_AP021874.1"/>
</dbReference>
<evidence type="ECO:0008006" key="4">
    <source>
        <dbReference type="Google" id="ProtNLM"/>
    </source>
</evidence>
<keyword evidence="1" id="KW-0472">Membrane</keyword>
<evidence type="ECO:0000313" key="2">
    <source>
        <dbReference type="EMBL" id="BBO66986.1"/>
    </source>
</evidence>
<sequence>MNSLRPDDSGFTLIEIIITLTVAAILSVMLVQFMGTSISRSTEPALSMQEGMALQAIMENMNADYKQLLLTATSPLDTFKARVAAGSYGTCAVVANDYIKFEDNSEAACDTDCKLLKVTISMGDHSLTSLFAR</sequence>
<evidence type="ECO:0000313" key="3">
    <source>
        <dbReference type="Proteomes" id="UP000427906"/>
    </source>
</evidence>
<keyword evidence="1" id="KW-0812">Transmembrane</keyword>
<dbReference type="EMBL" id="AP021874">
    <property type="protein sequence ID" value="BBO66986.1"/>
    <property type="molecule type" value="Genomic_DNA"/>
</dbReference>
<gene>
    <name evidence="2" type="ORF">DSCA_09160</name>
</gene>
<feature type="transmembrane region" description="Helical" evidence="1">
    <location>
        <begin position="12"/>
        <end position="31"/>
    </location>
</feature>
<keyword evidence="3" id="KW-1185">Reference proteome</keyword>
<dbReference type="KEGG" id="dalk:DSCA_09160"/>
<dbReference type="OrthoDB" id="5422365at2"/>
<keyword evidence="1" id="KW-1133">Transmembrane helix</keyword>
<organism evidence="2 3">
    <name type="scientific">Desulfosarcina alkanivorans</name>
    <dbReference type="NCBI Taxonomy" id="571177"/>
    <lineage>
        <taxon>Bacteria</taxon>
        <taxon>Pseudomonadati</taxon>
        <taxon>Thermodesulfobacteriota</taxon>
        <taxon>Desulfobacteria</taxon>
        <taxon>Desulfobacterales</taxon>
        <taxon>Desulfosarcinaceae</taxon>
        <taxon>Desulfosarcina</taxon>
    </lineage>
</organism>
<dbReference type="PROSITE" id="PS00409">
    <property type="entry name" value="PROKAR_NTER_METHYL"/>
    <property type="match status" value="1"/>
</dbReference>
<dbReference type="InterPro" id="IPR045584">
    <property type="entry name" value="Pilin-like"/>
</dbReference>
<dbReference type="AlphaFoldDB" id="A0A5K7YDE1"/>
<dbReference type="Proteomes" id="UP000427906">
    <property type="component" value="Chromosome"/>
</dbReference>
<dbReference type="Pfam" id="PF07963">
    <property type="entry name" value="N_methyl"/>
    <property type="match status" value="1"/>
</dbReference>
<dbReference type="InterPro" id="IPR012902">
    <property type="entry name" value="N_methyl_site"/>
</dbReference>
<dbReference type="Gene3D" id="3.30.700.10">
    <property type="entry name" value="Glycoprotein, Type 4 Pilin"/>
    <property type="match status" value="1"/>
</dbReference>
<protein>
    <recommendedName>
        <fullName evidence="4">Prepilin-type N-terminal cleavage/methylation domain-containing protein</fullName>
    </recommendedName>
</protein>
<proteinExistence type="predicted"/>
<evidence type="ECO:0000256" key="1">
    <source>
        <dbReference type="SAM" id="Phobius"/>
    </source>
</evidence>
<reference evidence="2 3" key="1">
    <citation type="submission" date="2019-11" db="EMBL/GenBank/DDBJ databases">
        <title>Comparative genomics of hydrocarbon-degrading Desulfosarcina strains.</title>
        <authorList>
            <person name="Watanabe M."/>
            <person name="Kojima H."/>
            <person name="Fukui M."/>
        </authorList>
    </citation>
    <scope>NUCLEOTIDE SEQUENCE [LARGE SCALE GENOMIC DNA]</scope>
    <source>
        <strain evidence="2 3">PL12</strain>
    </source>
</reference>